<dbReference type="OrthoDB" id="9798191at2"/>
<dbReference type="Gene3D" id="3.40.190.10">
    <property type="entry name" value="Periplasmic binding protein-like II"/>
    <property type="match status" value="2"/>
</dbReference>
<evidence type="ECO:0000256" key="1">
    <source>
        <dbReference type="SAM" id="SignalP"/>
    </source>
</evidence>
<name>A0A229P314_9BACL</name>
<reference evidence="2 3" key="1">
    <citation type="submission" date="2017-07" db="EMBL/GenBank/DDBJ databases">
        <title>Paenibacillus herberti R33 genome sequencing and assembly.</title>
        <authorList>
            <person name="Su W."/>
        </authorList>
    </citation>
    <scope>NUCLEOTIDE SEQUENCE [LARGE SCALE GENOMIC DNA]</scope>
    <source>
        <strain evidence="2 3">R33</strain>
    </source>
</reference>
<evidence type="ECO:0000313" key="2">
    <source>
        <dbReference type="EMBL" id="OXM16285.1"/>
    </source>
</evidence>
<evidence type="ECO:0000313" key="3">
    <source>
        <dbReference type="Proteomes" id="UP000215145"/>
    </source>
</evidence>
<dbReference type="RefSeq" id="WP_089523369.1">
    <property type="nucleotide sequence ID" value="NZ_NMUQ01000001.1"/>
</dbReference>
<dbReference type="PANTHER" id="PTHR43649">
    <property type="entry name" value="ARABINOSE-BINDING PROTEIN-RELATED"/>
    <property type="match status" value="1"/>
</dbReference>
<protein>
    <submittedName>
        <fullName evidence="2">ABC transporter substrate-binding protein</fullName>
    </submittedName>
</protein>
<feature type="signal peptide" evidence="1">
    <location>
        <begin position="1"/>
        <end position="21"/>
    </location>
</feature>
<dbReference type="Proteomes" id="UP000215145">
    <property type="component" value="Unassembled WGS sequence"/>
</dbReference>
<organism evidence="2 3">
    <name type="scientific">Paenibacillus herberti</name>
    <dbReference type="NCBI Taxonomy" id="1619309"/>
    <lineage>
        <taxon>Bacteria</taxon>
        <taxon>Bacillati</taxon>
        <taxon>Bacillota</taxon>
        <taxon>Bacilli</taxon>
        <taxon>Bacillales</taxon>
        <taxon>Paenibacillaceae</taxon>
        <taxon>Paenibacillus</taxon>
    </lineage>
</organism>
<sequence length="424" mass="46358">MIKKRSAIALSLIIAFTMLLAACSGGTGSNEQAGANGKKGDKQTINFIHWRGEDTEAFKSIIAKFEKQNPDIKVDMTVYSSGDPYANALQAMILSGEGADVFVSAPGAQFNNLLKSQSFEDLSGSPLLENFTPELIEAGKSDGKQYALPYQLVYNVPVYNKSLFDKLGIQVPSDWDGFLAMCQKLKENGITPILYGYDVSPGQLINTLVMNNMPDKDTFTKFQTGEVKATDPWFVKTLEQFKLLVDKGYILKNATGTKYEGALALFAQEKGAILAAGSYAMATIAKQNPNIEQGLLAPITTSAADMKYEGIHTTTFMLGVNAKSKYKEGATKFIEFLTKPEIASEYANATGQLLTVKNVKYETKELGIQGQWSSKKTVFQPRLINTNKKIETALNESLNMIVSGTSVEKTISTTQAEIDRNLTK</sequence>
<proteinExistence type="predicted"/>
<keyword evidence="1" id="KW-0732">Signal</keyword>
<keyword evidence="3" id="KW-1185">Reference proteome</keyword>
<dbReference type="AlphaFoldDB" id="A0A229P314"/>
<dbReference type="InterPro" id="IPR006059">
    <property type="entry name" value="SBP"/>
</dbReference>
<dbReference type="InterPro" id="IPR050490">
    <property type="entry name" value="Bact_solute-bd_prot1"/>
</dbReference>
<accession>A0A229P314</accession>
<feature type="chain" id="PRO_5039628938" evidence="1">
    <location>
        <begin position="22"/>
        <end position="424"/>
    </location>
</feature>
<dbReference type="EMBL" id="NMUQ01000001">
    <property type="protein sequence ID" value="OXM16285.1"/>
    <property type="molecule type" value="Genomic_DNA"/>
</dbReference>
<dbReference type="Pfam" id="PF01547">
    <property type="entry name" value="SBP_bac_1"/>
    <property type="match status" value="1"/>
</dbReference>
<comment type="caution">
    <text evidence="2">The sequence shown here is derived from an EMBL/GenBank/DDBJ whole genome shotgun (WGS) entry which is preliminary data.</text>
</comment>
<dbReference type="SUPFAM" id="SSF53850">
    <property type="entry name" value="Periplasmic binding protein-like II"/>
    <property type="match status" value="1"/>
</dbReference>
<gene>
    <name evidence="2" type="ORF">CGZ75_06245</name>
</gene>
<dbReference type="PROSITE" id="PS51257">
    <property type="entry name" value="PROKAR_LIPOPROTEIN"/>
    <property type="match status" value="1"/>
</dbReference>